<protein>
    <submittedName>
        <fullName evidence="1">Molecular chaperone DnaJ</fullName>
    </submittedName>
</protein>
<dbReference type="RefSeq" id="WP_199708510.1">
    <property type="nucleotide sequence ID" value="NZ_JAEMNV010000014.1"/>
</dbReference>
<evidence type="ECO:0000313" key="2">
    <source>
        <dbReference type="Proteomes" id="UP000655868"/>
    </source>
</evidence>
<accession>A0A934NX03</accession>
<keyword evidence="2" id="KW-1185">Reference proteome</keyword>
<sequence length="208" mass="23406">MSDYPANVTLRPIAAWRGVETKNRVASNFSAPWRATLKLLDKELFNLGTGRRNAPAVLQIAMREQDFRIDGLPRANARPTHPGVILSIDSKHGPLTYPCDKFTTWQDNLRAIALALEALRKVDRYGITASGEQYTGWRAIESGAAPLFRSADDAERYLRSLTKYSEQGIGFVIQRARANTHPDRHDGERTEYDKVDAAVQLLEREGRL</sequence>
<comment type="caution">
    <text evidence="1">The sequence shown here is derived from an EMBL/GenBank/DDBJ whole genome shotgun (WGS) entry which is preliminary data.</text>
</comment>
<dbReference type="Proteomes" id="UP000655868">
    <property type="component" value="Unassembled WGS sequence"/>
</dbReference>
<dbReference type="AlphaFoldDB" id="A0A934NX03"/>
<proteinExistence type="predicted"/>
<organism evidence="1 2">
    <name type="scientific">Antrihabitans stalagmiti</name>
    <dbReference type="NCBI Taxonomy" id="2799499"/>
    <lineage>
        <taxon>Bacteria</taxon>
        <taxon>Bacillati</taxon>
        <taxon>Actinomycetota</taxon>
        <taxon>Actinomycetes</taxon>
        <taxon>Mycobacteriales</taxon>
        <taxon>Nocardiaceae</taxon>
        <taxon>Antrihabitans</taxon>
    </lineage>
</organism>
<evidence type="ECO:0000313" key="1">
    <source>
        <dbReference type="EMBL" id="MBJ8342807.1"/>
    </source>
</evidence>
<reference evidence="1" key="1">
    <citation type="submission" date="2020-12" db="EMBL/GenBank/DDBJ databases">
        <title>Antrihabitans popcorni sp. nov. and Antrihabitans auranticaus sp. nov., isolated from a larva cave.</title>
        <authorList>
            <person name="Lee S.D."/>
            <person name="Kim I.S."/>
        </authorList>
    </citation>
    <scope>NUCLEOTIDE SEQUENCE</scope>
    <source>
        <strain evidence="1">YC3-6</strain>
    </source>
</reference>
<name>A0A934NX03_9NOCA</name>
<dbReference type="EMBL" id="JAEMNV010000014">
    <property type="protein sequence ID" value="MBJ8342807.1"/>
    <property type="molecule type" value="Genomic_DNA"/>
</dbReference>
<gene>
    <name evidence="1" type="ORF">JGU71_28345</name>
</gene>